<dbReference type="SUPFAM" id="SSF47459">
    <property type="entry name" value="HLH, helix-loop-helix DNA-binding domain"/>
    <property type="match status" value="1"/>
</dbReference>
<dbReference type="Gramene" id="A06p09510.2_BraZ1">
    <property type="protein sequence ID" value="A06p09510.2_BraZ1.CDS"/>
    <property type="gene ID" value="A06g09510.2_BraZ1"/>
</dbReference>
<keyword evidence="2" id="KW-0805">Transcription regulation</keyword>
<evidence type="ECO:0000256" key="4">
    <source>
        <dbReference type="ARBA" id="ARBA00023242"/>
    </source>
</evidence>
<evidence type="ECO:0000256" key="3">
    <source>
        <dbReference type="ARBA" id="ARBA00023163"/>
    </source>
</evidence>
<dbReference type="PROSITE" id="PS50888">
    <property type="entry name" value="BHLH"/>
    <property type="match status" value="1"/>
</dbReference>
<evidence type="ECO:0000256" key="2">
    <source>
        <dbReference type="ARBA" id="ARBA00023015"/>
    </source>
</evidence>
<keyword evidence="3" id="KW-0804">Transcription</keyword>
<dbReference type="AlphaFoldDB" id="A0A3P5YDB8"/>
<dbReference type="InterPro" id="IPR036638">
    <property type="entry name" value="HLH_DNA-bd_sf"/>
</dbReference>
<sequence length="262" mass="29949">MAFPSSSSFTVDFAYENELDFSSLLTPSTLISFQDPNPTNPIIHTENDGRQRIRETTVTDEIPKEDVEPKNKRAKHREIERQRRQEVTSLFKHLRYILPVQYVKGKRSSSDHVHEAVNYIKDLEKRIKEVSEKRDRIKRSITHSPPAGYCPIRSLAASCSSSSLSSYCSCVGDTHIDVKVRTCLVGIEIVVSCCFRHESCLSRVLQLLVQEQCFNVVSCISTRLHLRIIHTIVSEVEKGIEINFSELQEKIIKNMGTSCFNF</sequence>
<name>A0A3P5YDB8_BRACM</name>
<feature type="coiled-coil region" evidence="5">
    <location>
        <begin position="113"/>
        <end position="140"/>
    </location>
</feature>
<reference evidence="8" key="1">
    <citation type="submission" date="2018-11" db="EMBL/GenBank/DDBJ databases">
        <authorList>
            <consortium name="Genoscope - CEA"/>
            <person name="William W."/>
        </authorList>
    </citation>
    <scope>NUCLEOTIDE SEQUENCE</scope>
</reference>
<dbReference type="PANTHER" id="PTHR13935">
    <property type="entry name" value="ACHAETE-SCUTE TRANSCRIPTION FACTOR-RELATED"/>
    <property type="match status" value="1"/>
</dbReference>
<dbReference type="EMBL" id="LR031569">
    <property type="protein sequence ID" value="VDC65557.1"/>
    <property type="molecule type" value="Genomic_DNA"/>
</dbReference>
<feature type="domain" description="BHLH" evidence="6">
    <location>
        <begin position="71"/>
        <end position="123"/>
    </location>
</feature>
<dbReference type="PANTHER" id="PTHR13935:SF110">
    <property type="entry name" value="TRANSCRIPTION FACTOR BHLH55"/>
    <property type="match status" value="1"/>
</dbReference>
<accession>A0A3P5YDB8</accession>
<dbReference type="GO" id="GO:0005634">
    <property type="term" value="C:nucleus"/>
    <property type="evidence" value="ECO:0007669"/>
    <property type="project" value="UniProtKB-SubCell"/>
</dbReference>
<dbReference type="GO" id="GO:0003700">
    <property type="term" value="F:DNA-binding transcription factor activity"/>
    <property type="evidence" value="ECO:0007669"/>
    <property type="project" value="InterPro"/>
</dbReference>
<gene>
    <name evidence="8" type="ORF">BRAA06T24097Z</name>
    <name evidence="7" type="ORF">BRAPAZ1V2_A06P09510.2</name>
</gene>
<dbReference type="GO" id="GO:0046983">
    <property type="term" value="F:protein dimerization activity"/>
    <property type="evidence" value="ECO:0007669"/>
    <property type="project" value="InterPro"/>
</dbReference>
<evidence type="ECO:0000313" key="7">
    <source>
        <dbReference type="EMBL" id="CAG7868711.1"/>
    </source>
</evidence>
<evidence type="ECO:0000259" key="6">
    <source>
        <dbReference type="PROSITE" id="PS50888"/>
    </source>
</evidence>
<dbReference type="Pfam" id="PF00010">
    <property type="entry name" value="HLH"/>
    <property type="match status" value="1"/>
</dbReference>
<dbReference type="CDD" id="cd18914">
    <property type="entry name" value="bHLH_AtORG2_like"/>
    <property type="match status" value="1"/>
</dbReference>
<keyword evidence="5" id="KW-0175">Coiled coil</keyword>
<evidence type="ECO:0000256" key="5">
    <source>
        <dbReference type="SAM" id="Coils"/>
    </source>
</evidence>
<keyword evidence="4" id="KW-0539">Nucleus</keyword>
<comment type="subcellular location">
    <subcellularLocation>
        <location evidence="1">Nucleus</location>
    </subcellularLocation>
</comment>
<dbReference type="Gene3D" id="4.10.280.10">
    <property type="entry name" value="Helix-loop-helix DNA-binding domain"/>
    <property type="match status" value="1"/>
</dbReference>
<organism evidence="8">
    <name type="scientific">Brassica campestris</name>
    <name type="common">Field mustard</name>
    <dbReference type="NCBI Taxonomy" id="3711"/>
    <lineage>
        <taxon>Eukaryota</taxon>
        <taxon>Viridiplantae</taxon>
        <taxon>Streptophyta</taxon>
        <taxon>Embryophyta</taxon>
        <taxon>Tracheophyta</taxon>
        <taxon>Spermatophyta</taxon>
        <taxon>Magnoliopsida</taxon>
        <taxon>eudicotyledons</taxon>
        <taxon>Gunneridae</taxon>
        <taxon>Pentapetalae</taxon>
        <taxon>rosids</taxon>
        <taxon>malvids</taxon>
        <taxon>Brassicales</taxon>
        <taxon>Brassicaceae</taxon>
        <taxon>Brassiceae</taxon>
        <taxon>Brassica</taxon>
    </lineage>
</organism>
<evidence type="ECO:0000256" key="1">
    <source>
        <dbReference type="ARBA" id="ARBA00004123"/>
    </source>
</evidence>
<protein>
    <recommendedName>
        <fullName evidence="6">BHLH domain-containing protein</fullName>
    </recommendedName>
</protein>
<dbReference type="EMBL" id="LS974622">
    <property type="protein sequence ID" value="CAG7868711.1"/>
    <property type="molecule type" value="Genomic_DNA"/>
</dbReference>
<dbReference type="InterPro" id="IPR015660">
    <property type="entry name" value="MASH1/Ascl1a-like"/>
</dbReference>
<dbReference type="GO" id="GO:0006357">
    <property type="term" value="P:regulation of transcription by RNA polymerase II"/>
    <property type="evidence" value="ECO:0007669"/>
    <property type="project" value="InterPro"/>
</dbReference>
<evidence type="ECO:0000313" key="8">
    <source>
        <dbReference type="EMBL" id="VDC65557.1"/>
    </source>
</evidence>
<proteinExistence type="predicted"/>
<dbReference type="InterPro" id="IPR011598">
    <property type="entry name" value="bHLH_dom"/>
</dbReference>
<dbReference type="Proteomes" id="UP000694005">
    <property type="component" value="Chromosome A06"/>
</dbReference>